<evidence type="ECO:0000256" key="5">
    <source>
        <dbReference type="ARBA" id="ARBA00023002"/>
    </source>
</evidence>
<dbReference type="GO" id="GO:0005506">
    <property type="term" value="F:iron ion binding"/>
    <property type="evidence" value="ECO:0007669"/>
    <property type="project" value="InterPro"/>
</dbReference>
<dbReference type="Gene3D" id="1.10.630.10">
    <property type="entry name" value="Cytochrome P450"/>
    <property type="match status" value="1"/>
</dbReference>
<dbReference type="PRINTS" id="PR00359">
    <property type="entry name" value="BP450"/>
</dbReference>
<comment type="caution">
    <text evidence="9">The sequence shown here is derived from an EMBL/GenBank/DDBJ whole genome shotgun (WGS) entry which is preliminary data.</text>
</comment>
<dbReference type="GO" id="GO:0020037">
    <property type="term" value="F:heme binding"/>
    <property type="evidence" value="ECO:0007669"/>
    <property type="project" value="InterPro"/>
</dbReference>
<dbReference type="RefSeq" id="WP_065289824.1">
    <property type="nucleotide sequence ID" value="NZ_LFOE01000115.1"/>
</dbReference>
<dbReference type="EMBL" id="LFOE01000115">
    <property type="protein sequence ID" value="OBY29274.1"/>
    <property type="molecule type" value="Genomic_DNA"/>
</dbReference>
<name>A0A1B8S972_9MYCO</name>
<protein>
    <recommendedName>
        <fullName evidence="11">Cytochrome P450</fullName>
    </recommendedName>
</protein>
<organism evidence="9 10">
    <name type="scientific">Mycolicibacter kumamotonensis</name>
    <dbReference type="NCBI Taxonomy" id="354243"/>
    <lineage>
        <taxon>Bacteria</taxon>
        <taxon>Bacillati</taxon>
        <taxon>Actinomycetota</taxon>
        <taxon>Actinomycetes</taxon>
        <taxon>Mycobacteriales</taxon>
        <taxon>Mycobacteriaceae</taxon>
        <taxon>Mycolicibacter</taxon>
    </lineage>
</organism>
<dbReference type="PATRIC" id="fig|354243.3.peg.4994"/>
<dbReference type="GO" id="GO:0016705">
    <property type="term" value="F:oxidoreductase activity, acting on paired donors, with incorporation or reduction of molecular oxygen"/>
    <property type="evidence" value="ECO:0007669"/>
    <property type="project" value="InterPro"/>
</dbReference>
<reference evidence="9 10" key="1">
    <citation type="submission" date="2015-06" db="EMBL/GenBank/DDBJ databases">
        <title>Genome sequence of Mycobacterium kumamotonense strain Roo.</title>
        <authorList>
            <person name="Greninger A.L."/>
            <person name="Cunningham G."/>
            <person name="Miller S."/>
        </authorList>
    </citation>
    <scope>NUCLEOTIDE SEQUENCE [LARGE SCALE GENOMIC DNA]</scope>
    <source>
        <strain evidence="9 10">Roo</strain>
    </source>
</reference>
<dbReference type="CDD" id="cd11033">
    <property type="entry name" value="CYP142-like"/>
    <property type="match status" value="1"/>
</dbReference>
<dbReference type="OrthoDB" id="5241086at2"/>
<gene>
    <name evidence="9" type="ORF">ACT18_23955</name>
</gene>
<dbReference type="AlphaFoldDB" id="A0A1B8S972"/>
<dbReference type="FunFam" id="1.10.630.10:FF:000018">
    <property type="entry name" value="Cytochrome P450 monooxygenase"/>
    <property type="match status" value="1"/>
</dbReference>
<keyword evidence="7 8" id="KW-0503">Monooxygenase</keyword>
<evidence type="ECO:0000313" key="10">
    <source>
        <dbReference type="Proteomes" id="UP000092668"/>
    </source>
</evidence>
<dbReference type="InterPro" id="IPR002397">
    <property type="entry name" value="Cyt_P450_B"/>
</dbReference>
<dbReference type="InterPro" id="IPR017972">
    <property type="entry name" value="Cyt_P450_CS"/>
</dbReference>
<comment type="similarity">
    <text evidence="2 8">Belongs to the cytochrome P450 family.</text>
</comment>
<evidence type="ECO:0000256" key="4">
    <source>
        <dbReference type="ARBA" id="ARBA00022723"/>
    </source>
</evidence>
<evidence type="ECO:0000256" key="8">
    <source>
        <dbReference type="RuleBase" id="RU000461"/>
    </source>
</evidence>
<dbReference type="PANTHER" id="PTHR46696:SF1">
    <property type="entry name" value="CYTOCHROME P450 YJIB-RELATED"/>
    <property type="match status" value="1"/>
</dbReference>
<keyword evidence="5 8" id="KW-0560">Oxidoreductase</keyword>
<evidence type="ECO:0000256" key="6">
    <source>
        <dbReference type="ARBA" id="ARBA00023004"/>
    </source>
</evidence>
<sequence length="417" mass="45508">MDAPVLDGTLAAEARLDDVAFYMGDPYPTYARLRKEAPVFWCESGNFWALTKYEDIAWVEGQPNPPITTVNGLFIPDAANPARVADRDPGGAQQANAGFMSDPPQHTNFRRLVSPAFSPKRLAGLEPTVRAIVAELLDALPTDGPADFVEGLSVPLSIRVVTEFLGVPAEDWGDVRRWADSFMINLGGGYIEGSPEAQQAAADLGEMYAYFAQSIVERREHPSDDLMSTVATMQVDGEYLTEQTAVAICFSVLIAGSDTSRHALSGAMVAFARHPEQWERLLADPTLMGTATEEVLRYVCPVIHFGRRATEPVVIRGQQIAAGDFIAMLYGSANRDEDIWADGEVFDVGRPVAPRHLSFGWGLHRCIGASLGRAEIRIVLEGLLERFQGWEMAGPATRLPSTAVNNYSSVPLALTRR</sequence>
<dbReference type="SUPFAM" id="SSF48264">
    <property type="entry name" value="Cytochrome P450"/>
    <property type="match status" value="1"/>
</dbReference>
<evidence type="ECO:0000256" key="1">
    <source>
        <dbReference type="ARBA" id="ARBA00001971"/>
    </source>
</evidence>
<keyword evidence="3 8" id="KW-0349">Heme</keyword>
<dbReference type="PROSITE" id="PS00086">
    <property type="entry name" value="CYTOCHROME_P450"/>
    <property type="match status" value="1"/>
</dbReference>
<evidence type="ECO:0008006" key="11">
    <source>
        <dbReference type="Google" id="ProtNLM"/>
    </source>
</evidence>
<dbReference type="Proteomes" id="UP000092668">
    <property type="component" value="Unassembled WGS sequence"/>
</dbReference>
<accession>A0A1B8S972</accession>
<evidence type="ECO:0000256" key="7">
    <source>
        <dbReference type="ARBA" id="ARBA00023033"/>
    </source>
</evidence>
<comment type="cofactor">
    <cofactor evidence="1">
        <name>heme</name>
        <dbReference type="ChEBI" id="CHEBI:30413"/>
    </cofactor>
</comment>
<proteinExistence type="inferred from homology"/>
<evidence type="ECO:0000256" key="2">
    <source>
        <dbReference type="ARBA" id="ARBA00010617"/>
    </source>
</evidence>
<dbReference type="PANTHER" id="PTHR46696">
    <property type="entry name" value="P450, PUTATIVE (EUROFUNG)-RELATED"/>
    <property type="match status" value="1"/>
</dbReference>
<keyword evidence="6 8" id="KW-0408">Iron</keyword>
<evidence type="ECO:0000256" key="3">
    <source>
        <dbReference type="ARBA" id="ARBA00022617"/>
    </source>
</evidence>
<keyword evidence="4 8" id="KW-0479">Metal-binding</keyword>
<dbReference type="GO" id="GO:0004497">
    <property type="term" value="F:monooxygenase activity"/>
    <property type="evidence" value="ECO:0007669"/>
    <property type="project" value="UniProtKB-KW"/>
</dbReference>
<dbReference type="InterPro" id="IPR036396">
    <property type="entry name" value="Cyt_P450_sf"/>
</dbReference>
<evidence type="ECO:0000313" key="9">
    <source>
        <dbReference type="EMBL" id="OBY29274.1"/>
    </source>
</evidence>
<dbReference type="Pfam" id="PF00067">
    <property type="entry name" value="p450"/>
    <property type="match status" value="1"/>
</dbReference>
<keyword evidence="10" id="KW-1185">Reference proteome</keyword>
<dbReference type="InterPro" id="IPR001128">
    <property type="entry name" value="Cyt_P450"/>
</dbReference>